<feature type="transmembrane region" description="Helical" evidence="1">
    <location>
        <begin position="126"/>
        <end position="144"/>
    </location>
</feature>
<keyword evidence="1" id="KW-0812">Transmembrane</keyword>
<feature type="transmembrane region" description="Helical" evidence="1">
    <location>
        <begin position="258"/>
        <end position="278"/>
    </location>
</feature>
<proteinExistence type="predicted"/>
<evidence type="ECO:0000256" key="1">
    <source>
        <dbReference type="SAM" id="Phobius"/>
    </source>
</evidence>
<name>A0A6A7A137_9PLEO</name>
<dbReference type="AlphaFoldDB" id="A0A6A7A137"/>
<feature type="transmembrane region" description="Helical" evidence="1">
    <location>
        <begin position="189"/>
        <end position="207"/>
    </location>
</feature>
<keyword evidence="3" id="KW-1185">Reference proteome</keyword>
<dbReference type="EMBL" id="MU006225">
    <property type="protein sequence ID" value="KAF2827040.1"/>
    <property type="molecule type" value="Genomic_DNA"/>
</dbReference>
<evidence type="ECO:0000313" key="2">
    <source>
        <dbReference type="EMBL" id="KAF2827040.1"/>
    </source>
</evidence>
<evidence type="ECO:0000313" key="3">
    <source>
        <dbReference type="Proteomes" id="UP000799424"/>
    </source>
</evidence>
<sequence>MVHLKFPTLRDDWSLDVVNILAFLGEHNILATSQQICVSPFCFLPRLIPAPQGLLAQRPETVPIDDGISIHNLSTEMRSTGLSYFARMLHGTESSLPKYTVRVLEVKATTRESCHCPIRPRILSPFNILAVLSCALSVGLMSWAIVLEDLAAFVGILTMSMTTPLLCMGLKWSPSFLGLKVPPDRERTLLLWAPSGSITIVYCKQSVELMLYTFPHPPRYLVGSYSARGLGGIAGGITLVSSLVLYSNATWTMKAALVVAYTVLNLLYWLAAILPPHWSWHLDFKVEEKERIENQTFSSALWSAMWATQRVDWALKNENIPDSALWRDWIEEAENCLHEPREKFDAQETLRRLMRSQESAFQK</sequence>
<dbReference type="Proteomes" id="UP000799424">
    <property type="component" value="Unassembled WGS sequence"/>
</dbReference>
<reference evidence="2" key="1">
    <citation type="journal article" date="2020" name="Stud. Mycol.">
        <title>101 Dothideomycetes genomes: a test case for predicting lifestyles and emergence of pathogens.</title>
        <authorList>
            <person name="Haridas S."/>
            <person name="Albert R."/>
            <person name="Binder M."/>
            <person name="Bloem J."/>
            <person name="Labutti K."/>
            <person name="Salamov A."/>
            <person name="Andreopoulos B."/>
            <person name="Baker S."/>
            <person name="Barry K."/>
            <person name="Bills G."/>
            <person name="Bluhm B."/>
            <person name="Cannon C."/>
            <person name="Castanera R."/>
            <person name="Culley D."/>
            <person name="Daum C."/>
            <person name="Ezra D."/>
            <person name="Gonzalez J."/>
            <person name="Henrissat B."/>
            <person name="Kuo A."/>
            <person name="Liang C."/>
            <person name="Lipzen A."/>
            <person name="Lutzoni F."/>
            <person name="Magnuson J."/>
            <person name="Mondo S."/>
            <person name="Nolan M."/>
            <person name="Ohm R."/>
            <person name="Pangilinan J."/>
            <person name="Park H.-J."/>
            <person name="Ramirez L."/>
            <person name="Alfaro M."/>
            <person name="Sun H."/>
            <person name="Tritt A."/>
            <person name="Yoshinaga Y."/>
            <person name="Zwiers L.-H."/>
            <person name="Turgeon B."/>
            <person name="Goodwin S."/>
            <person name="Spatafora J."/>
            <person name="Crous P."/>
            <person name="Grigoriev I."/>
        </authorList>
    </citation>
    <scope>NUCLEOTIDE SEQUENCE</scope>
    <source>
        <strain evidence="2">CBS 113818</strain>
    </source>
</reference>
<dbReference type="OrthoDB" id="5412502at2759"/>
<keyword evidence="1" id="KW-1133">Transmembrane helix</keyword>
<feature type="transmembrane region" description="Helical" evidence="1">
    <location>
        <begin position="227"/>
        <end position="246"/>
    </location>
</feature>
<gene>
    <name evidence="2" type="ORF">CC86DRAFT_292075</name>
</gene>
<organism evidence="2 3">
    <name type="scientific">Ophiobolus disseminans</name>
    <dbReference type="NCBI Taxonomy" id="1469910"/>
    <lineage>
        <taxon>Eukaryota</taxon>
        <taxon>Fungi</taxon>
        <taxon>Dikarya</taxon>
        <taxon>Ascomycota</taxon>
        <taxon>Pezizomycotina</taxon>
        <taxon>Dothideomycetes</taxon>
        <taxon>Pleosporomycetidae</taxon>
        <taxon>Pleosporales</taxon>
        <taxon>Pleosporineae</taxon>
        <taxon>Phaeosphaeriaceae</taxon>
        <taxon>Ophiobolus</taxon>
    </lineage>
</organism>
<keyword evidence="1" id="KW-0472">Membrane</keyword>
<protein>
    <submittedName>
        <fullName evidence="2">Uncharacterized protein</fullName>
    </submittedName>
</protein>
<accession>A0A6A7A137</accession>
<feature type="transmembrane region" description="Helical" evidence="1">
    <location>
        <begin position="150"/>
        <end position="168"/>
    </location>
</feature>